<feature type="region of interest" description="Disordered" evidence="1">
    <location>
        <begin position="143"/>
        <end position="195"/>
    </location>
</feature>
<protein>
    <submittedName>
        <fullName evidence="2">Uncharacterized protein</fullName>
    </submittedName>
</protein>
<organism evidence="2 3">
    <name type="scientific">Prorocentrum cordatum</name>
    <dbReference type="NCBI Taxonomy" id="2364126"/>
    <lineage>
        <taxon>Eukaryota</taxon>
        <taxon>Sar</taxon>
        <taxon>Alveolata</taxon>
        <taxon>Dinophyceae</taxon>
        <taxon>Prorocentrales</taxon>
        <taxon>Prorocentraceae</taxon>
        <taxon>Prorocentrum</taxon>
    </lineage>
</organism>
<sequence length="195" mass="20197">MGVEGNVGVSIVSPNLAREIGQADSGQAVPTSADIKAQIAAAKRAITQSKPPSFHFASCSAALERAKARHLQAKLVLQDATKEVTAAEVAVASPEAECKKPQTQIATSSGRRAPPVVPQHIVDEAKSAMSTLYHNLVAVAAEAQKKSAEQASGPEAHSPPRKLIRSSSSPALSPARVPAGNGDDDSVFHEAPETK</sequence>
<feature type="non-terminal residue" evidence="2">
    <location>
        <position position="195"/>
    </location>
</feature>
<comment type="caution">
    <text evidence="2">The sequence shown here is derived from an EMBL/GenBank/DDBJ whole genome shotgun (WGS) entry which is preliminary data.</text>
</comment>
<reference evidence="2" key="1">
    <citation type="submission" date="2023-10" db="EMBL/GenBank/DDBJ databases">
        <authorList>
            <person name="Chen Y."/>
            <person name="Shah S."/>
            <person name="Dougan E. K."/>
            <person name="Thang M."/>
            <person name="Chan C."/>
        </authorList>
    </citation>
    <scope>NUCLEOTIDE SEQUENCE [LARGE SCALE GENOMIC DNA]</scope>
</reference>
<feature type="compositionally biased region" description="Basic and acidic residues" evidence="1">
    <location>
        <begin position="186"/>
        <end position="195"/>
    </location>
</feature>
<gene>
    <name evidence="2" type="ORF">PCOR1329_LOCUS30020</name>
</gene>
<dbReference type="Proteomes" id="UP001189429">
    <property type="component" value="Unassembled WGS sequence"/>
</dbReference>
<accession>A0ABN9SJ33</accession>
<evidence type="ECO:0000313" key="3">
    <source>
        <dbReference type="Proteomes" id="UP001189429"/>
    </source>
</evidence>
<name>A0ABN9SJ33_9DINO</name>
<feature type="compositionally biased region" description="Low complexity" evidence="1">
    <location>
        <begin position="166"/>
        <end position="179"/>
    </location>
</feature>
<evidence type="ECO:0000313" key="2">
    <source>
        <dbReference type="EMBL" id="CAK0831759.1"/>
    </source>
</evidence>
<proteinExistence type="predicted"/>
<dbReference type="EMBL" id="CAUYUJ010011444">
    <property type="protein sequence ID" value="CAK0831759.1"/>
    <property type="molecule type" value="Genomic_DNA"/>
</dbReference>
<keyword evidence="3" id="KW-1185">Reference proteome</keyword>
<evidence type="ECO:0000256" key="1">
    <source>
        <dbReference type="SAM" id="MobiDB-lite"/>
    </source>
</evidence>